<dbReference type="Pfam" id="PF13245">
    <property type="entry name" value="AAA_19"/>
    <property type="match status" value="1"/>
</dbReference>
<keyword evidence="3" id="KW-0378">Hydrolase</keyword>
<dbReference type="Pfam" id="PF14520">
    <property type="entry name" value="HHH_5"/>
    <property type="match status" value="1"/>
</dbReference>
<dbReference type="SUPFAM" id="SSF47781">
    <property type="entry name" value="RuvA domain 2-like"/>
    <property type="match status" value="1"/>
</dbReference>
<dbReference type="InterPro" id="IPR027785">
    <property type="entry name" value="UvrD-like_helicase_C"/>
</dbReference>
<proteinExistence type="inferred from homology"/>
<evidence type="ECO:0000256" key="2">
    <source>
        <dbReference type="ARBA" id="ARBA00022840"/>
    </source>
</evidence>
<keyword evidence="2 3" id="KW-0067">ATP-binding</keyword>
<dbReference type="InterPro" id="IPR010994">
    <property type="entry name" value="RuvA_2-like"/>
</dbReference>
<dbReference type="SUPFAM" id="SSF52540">
    <property type="entry name" value="P-loop containing nucleoside triphosphate hydrolases"/>
    <property type="match status" value="1"/>
</dbReference>
<dbReference type="Pfam" id="PF18335">
    <property type="entry name" value="SH3_13"/>
    <property type="match status" value="1"/>
</dbReference>
<dbReference type="Gene3D" id="2.30.30.940">
    <property type="match status" value="1"/>
</dbReference>
<dbReference type="GO" id="GO:0043139">
    <property type="term" value="F:5'-3' DNA helicase activity"/>
    <property type="evidence" value="ECO:0007669"/>
    <property type="project" value="UniProtKB-UniRule"/>
</dbReference>
<comment type="function">
    <text evidence="3">DNA-dependent ATPase and ATP-dependent 5'-3' DNA helicase. Has no activity on blunt DNA or DNA with 3'-overhangs, requires at least 10 bases of 5'-ssDNA for helicase activity.</text>
</comment>
<dbReference type="InterPro" id="IPR006345">
    <property type="entry name" value="RecD2"/>
</dbReference>
<dbReference type="Gene3D" id="1.10.150.20">
    <property type="entry name" value="5' to 3' exonuclease, C-terminal subdomain"/>
    <property type="match status" value="1"/>
</dbReference>
<evidence type="ECO:0000313" key="5">
    <source>
        <dbReference type="EMBL" id="TFZ39945.1"/>
    </source>
</evidence>
<gene>
    <name evidence="3" type="primary">recD2</name>
    <name evidence="5" type="ORF">E4100_06685</name>
</gene>
<feature type="domain" description="AAA+ ATPase" evidence="4">
    <location>
        <begin position="332"/>
        <end position="475"/>
    </location>
</feature>
<dbReference type="EC" id="5.6.2.3" evidence="3"/>
<evidence type="ECO:0000256" key="1">
    <source>
        <dbReference type="ARBA" id="ARBA00022741"/>
    </source>
</evidence>
<sequence>MMIIEGTVEDIIFRNEENGYTVGRLNTSDGPITFVGKAFFIKNEQYVELEGDFIYHDKFGEQFEFTSLKEKLPSTLSGIESYLSSGLIPNIGKATAKKIVDRFKEDSLDIIQYDPERLLEVEGIGEKKLIKIMKAFEEQREIRQIVVELKEYNISTNQILKIYKQYGSETVRLIKENPYRLIEDIRGIGFKISDEIANKIGIDMESPHRIKAGLNYIMHEAIADGHTYLPEGELIKKAGSLLGVPKDKVIDELKSLLISDDFVKMKIDDEDIVYYAPYNTFENNIARKLVELSNVKLDDINIDVDKEINDIERKFNIKFAKKQRDAVKSSINTGVVVLTGGPGTGKTTIIKAIIEIYKKESKTFVLAAPTGRAAKRIKESTGYEAKTLHRLLEISYTEEGFNFLRDDENPIESDLIIVDEASMVDILIMNSLMEAIKLGTRLILVGDIDQLPSVGAGNILRDIINSNIIKVVRLDEIFRQEEESMIIVNAHRINNGLFPILNEKDKDFFFINKNSTKEVLEEIKELVVERLPRYYGFDPINDIQVLSPMKKGEVGIISLNKMLQDALNPPAKDKAQKIFGSFCFRIGDKVMQIKNNYQMKWTITKDEGREEGEGIYNGDIGIIKDIDDENEIIKILFDFEKEVEYDFKDLDQLTLSYAITIHKSQGSEFRAIIMPITSGPKMLLTRNLLYTGITRAKDLVVLIGDRRYIYIMVKNNLIEKRYSSLDRKIQQYYSYFFKEGMNYDK</sequence>
<evidence type="ECO:0000256" key="3">
    <source>
        <dbReference type="HAMAP-Rule" id="MF_01488"/>
    </source>
</evidence>
<dbReference type="Gene3D" id="1.10.10.2220">
    <property type="match status" value="1"/>
</dbReference>
<organism evidence="5 6">
    <name type="scientific">Soehngenia longivitae</name>
    <dbReference type="NCBI Taxonomy" id="2562294"/>
    <lineage>
        <taxon>Bacteria</taxon>
        <taxon>Bacillati</taxon>
        <taxon>Bacillota</taxon>
        <taxon>Tissierellia</taxon>
        <taxon>Tissierellales</taxon>
        <taxon>Tissierellaceae</taxon>
        <taxon>Soehngenia</taxon>
    </lineage>
</organism>
<dbReference type="InterPro" id="IPR041451">
    <property type="entry name" value="RecD2_SH13"/>
</dbReference>
<feature type="binding site" evidence="3">
    <location>
        <begin position="343"/>
        <end position="347"/>
    </location>
    <ligand>
        <name>ATP</name>
        <dbReference type="ChEBI" id="CHEBI:30616"/>
    </ligand>
</feature>
<dbReference type="HAMAP" id="MF_01488">
    <property type="entry name" value="RecD2"/>
    <property type="match status" value="1"/>
</dbReference>
<dbReference type="PANTHER" id="PTHR43788:SF6">
    <property type="entry name" value="DNA HELICASE B"/>
    <property type="match status" value="1"/>
</dbReference>
<dbReference type="Pfam" id="PF23139">
    <property type="entry name" value="OB_YrrC"/>
    <property type="match status" value="1"/>
</dbReference>
<dbReference type="InterPro" id="IPR029493">
    <property type="entry name" value="RecD2-like_HHH"/>
</dbReference>
<dbReference type="Pfam" id="PF14490">
    <property type="entry name" value="HHH_RecD2"/>
    <property type="match status" value="1"/>
</dbReference>
<dbReference type="EMBL" id="SRIB01000008">
    <property type="protein sequence ID" value="TFZ39945.1"/>
    <property type="molecule type" value="Genomic_DNA"/>
</dbReference>
<accession>A0A4Z0D3M8</accession>
<dbReference type="Proteomes" id="UP000298381">
    <property type="component" value="Unassembled WGS sequence"/>
</dbReference>
<comment type="similarity">
    <text evidence="3">Belongs to the RecD family. RecD2 subfamily.</text>
</comment>
<dbReference type="GO" id="GO:0017116">
    <property type="term" value="F:single-stranded DNA helicase activity"/>
    <property type="evidence" value="ECO:0007669"/>
    <property type="project" value="TreeGrafter"/>
</dbReference>
<protein>
    <recommendedName>
        <fullName evidence="3">ATP-dependent RecD2 DNA helicase</fullName>
        <ecNumber evidence="3">5.6.2.3</ecNumber>
    </recommendedName>
    <alternativeName>
        <fullName evidence="3">DNA 5'-3' helicase subunit RecD2</fullName>
    </alternativeName>
</protein>
<keyword evidence="6" id="KW-1185">Reference proteome</keyword>
<dbReference type="InterPro" id="IPR003593">
    <property type="entry name" value="AAA+_ATPase"/>
</dbReference>
<comment type="caution">
    <text evidence="5">The sequence shown here is derived from an EMBL/GenBank/DDBJ whole genome shotgun (WGS) entry which is preliminary data.</text>
</comment>
<dbReference type="PANTHER" id="PTHR43788">
    <property type="entry name" value="DNA2/NAM7 HELICASE FAMILY MEMBER"/>
    <property type="match status" value="1"/>
</dbReference>
<dbReference type="OrthoDB" id="9803432at2"/>
<dbReference type="InterPro" id="IPR027417">
    <property type="entry name" value="P-loop_NTPase"/>
</dbReference>
<keyword evidence="3" id="KW-0413">Isomerase</keyword>
<dbReference type="InterPro" id="IPR055446">
    <property type="entry name" value="RecD2_N_OB"/>
</dbReference>
<dbReference type="AlphaFoldDB" id="A0A4Z0D3M8"/>
<evidence type="ECO:0000313" key="6">
    <source>
        <dbReference type="Proteomes" id="UP000298381"/>
    </source>
</evidence>
<dbReference type="Gene3D" id="3.40.50.300">
    <property type="entry name" value="P-loop containing nucleotide triphosphate hydrolases"/>
    <property type="match status" value="2"/>
</dbReference>
<dbReference type="GO" id="GO:0006310">
    <property type="term" value="P:DNA recombination"/>
    <property type="evidence" value="ECO:0007669"/>
    <property type="project" value="InterPro"/>
</dbReference>
<keyword evidence="3" id="KW-0238">DNA-binding</keyword>
<evidence type="ECO:0000259" key="4">
    <source>
        <dbReference type="SMART" id="SM00382"/>
    </source>
</evidence>
<dbReference type="GO" id="GO:0016887">
    <property type="term" value="F:ATP hydrolysis activity"/>
    <property type="evidence" value="ECO:0007669"/>
    <property type="project" value="RHEA"/>
</dbReference>
<dbReference type="Pfam" id="PF13538">
    <property type="entry name" value="UvrD_C_2"/>
    <property type="match status" value="1"/>
</dbReference>
<comment type="catalytic activity">
    <reaction evidence="3">
        <text>ATP + H2O = ADP + phosphate + H(+)</text>
        <dbReference type="Rhea" id="RHEA:13065"/>
        <dbReference type="ChEBI" id="CHEBI:15377"/>
        <dbReference type="ChEBI" id="CHEBI:15378"/>
        <dbReference type="ChEBI" id="CHEBI:30616"/>
        <dbReference type="ChEBI" id="CHEBI:43474"/>
        <dbReference type="ChEBI" id="CHEBI:456216"/>
        <dbReference type="EC" id="5.6.2.3"/>
    </reaction>
</comment>
<reference evidence="5 6" key="1">
    <citation type="submission" date="2019-03" db="EMBL/GenBank/DDBJ databases">
        <title>Draft genome sequence data and analysis of a Fermenting Bacterium, Soehngenia longevitae strain 1933PT, isolated from petroleum reservoir in Azerbaijan.</title>
        <authorList>
            <person name="Grouzdev D.S."/>
            <person name="Bidzhieva S.K."/>
            <person name="Sokolova D.S."/>
            <person name="Tourova T.P."/>
            <person name="Poltaraus A.B."/>
            <person name="Nazina T.N."/>
        </authorList>
    </citation>
    <scope>NUCLEOTIDE SEQUENCE [LARGE SCALE GENOMIC DNA]</scope>
    <source>
        <strain evidence="5 6">1933P</strain>
    </source>
</reference>
<keyword evidence="3 5" id="KW-0347">Helicase</keyword>
<keyword evidence="1 3" id="KW-0547">Nucleotide-binding</keyword>
<dbReference type="CDD" id="cd18809">
    <property type="entry name" value="SF1_C_RecD"/>
    <property type="match status" value="1"/>
</dbReference>
<dbReference type="CDD" id="cd17933">
    <property type="entry name" value="DEXSc_RecD-like"/>
    <property type="match status" value="1"/>
</dbReference>
<dbReference type="SMART" id="SM00382">
    <property type="entry name" value="AAA"/>
    <property type="match status" value="1"/>
</dbReference>
<dbReference type="NCBIfam" id="TIGR01448">
    <property type="entry name" value="recD_rel"/>
    <property type="match status" value="1"/>
</dbReference>
<name>A0A4Z0D3M8_9FIRM</name>
<dbReference type="GO" id="GO:0003677">
    <property type="term" value="F:DNA binding"/>
    <property type="evidence" value="ECO:0007669"/>
    <property type="project" value="UniProtKB-UniRule"/>
</dbReference>
<dbReference type="GO" id="GO:0005524">
    <property type="term" value="F:ATP binding"/>
    <property type="evidence" value="ECO:0007669"/>
    <property type="project" value="UniProtKB-UniRule"/>
</dbReference>
<dbReference type="InterPro" id="IPR050534">
    <property type="entry name" value="Coronavir_polyprotein_1ab"/>
</dbReference>
<dbReference type="GO" id="GO:0009338">
    <property type="term" value="C:exodeoxyribonuclease V complex"/>
    <property type="evidence" value="ECO:0007669"/>
    <property type="project" value="TreeGrafter"/>
</dbReference>